<dbReference type="InterPro" id="IPR001000">
    <property type="entry name" value="GH10_dom"/>
</dbReference>
<evidence type="ECO:0000256" key="4">
    <source>
        <dbReference type="ARBA" id="ARBA00022729"/>
    </source>
</evidence>
<evidence type="ECO:0000256" key="3">
    <source>
        <dbReference type="ARBA" id="ARBA00022651"/>
    </source>
</evidence>
<keyword evidence="8 10" id="KW-0624">Polysaccharide degradation</keyword>
<keyword evidence="6 10" id="KW-0119">Carbohydrate metabolism</keyword>
<reference evidence="13" key="1">
    <citation type="submission" date="2016-10" db="EMBL/GenBank/DDBJ databases">
        <authorList>
            <person name="Varghese N."/>
            <person name="Submissions S."/>
        </authorList>
    </citation>
    <scope>NUCLEOTIDE SEQUENCE [LARGE SCALE GENOMIC DNA]</scope>
    <source>
        <strain evidence="13">DSM 19110</strain>
    </source>
</reference>
<dbReference type="AlphaFoldDB" id="A0A1G9PEV8"/>
<evidence type="ECO:0000256" key="1">
    <source>
        <dbReference type="ARBA" id="ARBA00000681"/>
    </source>
</evidence>
<evidence type="ECO:0000313" key="12">
    <source>
        <dbReference type="EMBL" id="SDL97320.1"/>
    </source>
</evidence>
<evidence type="ECO:0000256" key="6">
    <source>
        <dbReference type="ARBA" id="ARBA00023277"/>
    </source>
</evidence>
<dbReference type="RefSeq" id="WP_074605481.1">
    <property type="nucleotide sequence ID" value="NZ_FNGY01000002.1"/>
</dbReference>
<keyword evidence="13" id="KW-1185">Reference proteome</keyword>
<keyword evidence="7 10" id="KW-0326">Glycosidase</keyword>
<name>A0A1G9PEV8_9SPHI</name>
<comment type="similarity">
    <text evidence="2 10">Belongs to the glycosyl hydrolase 10 (cellulase F) family.</text>
</comment>
<keyword evidence="3 12" id="KW-0858">Xylan degradation</keyword>
<dbReference type="InterPro" id="IPR044846">
    <property type="entry name" value="GH10"/>
</dbReference>
<dbReference type="GO" id="GO:0031176">
    <property type="term" value="F:endo-1,4-beta-xylanase activity"/>
    <property type="evidence" value="ECO:0007669"/>
    <property type="project" value="UniProtKB-EC"/>
</dbReference>
<protein>
    <recommendedName>
        <fullName evidence="10">Beta-xylanase</fullName>
        <ecNumber evidence="10">3.2.1.8</ecNumber>
    </recommendedName>
</protein>
<dbReference type="GO" id="GO:0045493">
    <property type="term" value="P:xylan catabolic process"/>
    <property type="evidence" value="ECO:0007669"/>
    <property type="project" value="UniProtKB-KW"/>
</dbReference>
<dbReference type="InterPro" id="IPR017853">
    <property type="entry name" value="GH"/>
</dbReference>
<dbReference type="PANTHER" id="PTHR31490:SF88">
    <property type="entry name" value="BETA-XYLANASE"/>
    <property type="match status" value="1"/>
</dbReference>
<comment type="catalytic activity">
    <reaction evidence="1 10">
        <text>Endohydrolysis of (1-&gt;4)-beta-D-xylosidic linkages in xylans.</text>
        <dbReference type="EC" id="3.2.1.8"/>
    </reaction>
</comment>
<dbReference type="SUPFAM" id="SSF51445">
    <property type="entry name" value="(Trans)glycosidases"/>
    <property type="match status" value="1"/>
</dbReference>
<evidence type="ECO:0000256" key="2">
    <source>
        <dbReference type="ARBA" id="ARBA00007495"/>
    </source>
</evidence>
<accession>A0A1G9PEV8</accession>
<evidence type="ECO:0000256" key="5">
    <source>
        <dbReference type="ARBA" id="ARBA00022801"/>
    </source>
</evidence>
<organism evidence="12 13">
    <name type="scientific">Pedobacter steynii</name>
    <dbReference type="NCBI Taxonomy" id="430522"/>
    <lineage>
        <taxon>Bacteria</taxon>
        <taxon>Pseudomonadati</taxon>
        <taxon>Bacteroidota</taxon>
        <taxon>Sphingobacteriia</taxon>
        <taxon>Sphingobacteriales</taxon>
        <taxon>Sphingobacteriaceae</taxon>
        <taxon>Pedobacter</taxon>
    </lineage>
</organism>
<dbReference type="PANTHER" id="PTHR31490">
    <property type="entry name" value="GLYCOSYL HYDROLASE"/>
    <property type="match status" value="1"/>
</dbReference>
<dbReference type="PROSITE" id="PS00591">
    <property type="entry name" value="GH10_1"/>
    <property type="match status" value="1"/>
</dbReference>
<dbReference type="PROSITE" id="PS51760">
    <property type="entry name" value="GH10_2"/>
    <property type="match status" value="1"/>
</dbReference>
<evidence type="ECO:0000259" key="11">
    <source>
        <dbReference type="PROSITE" id="PS51760"/>
    </source>
</evidence>
<dbReference type="EC" id="3.2.1.8" evidence="10"/>
<dbReference type="SMART" id="SM00633">
    <property type="entry name" value="Glyco_10"/>
    <property type="match status" value="1"/>
</dbReference>
<keyword evidence="4" id="KW-0732">Signal</keyword>
<keyword evidence="5 10" id="KW-0378">Hydrolase</keyword>
<dbReference type="EMBL" id="FNGY01000002">
    <property type="protein sequence ID" value="SDL97320.1"/>
    <property type="molecule type" value="Genomic_DNA"/>
</dbReference>
<sequence>MKNYIAYLLLPGFLYLSCAKGPLAAADRNRNEKNQAEMLADTGKVLQSANPNVMIGAGVNINLLGQEGSYRELVKTHYNSLTAENAMKMTSLQPQEGNFNFSDKTIENLALNFGKKRIHGHTLLWHRGLPQWVKNWETASLPGGITRAQKMDSIMSRHIKNVIANYDNPSSIYKDNAGTPLMKSWDVVNEVFDDNGNYRAAKELVNNEDKGSIWYRTIGKSYVEKAFTYARQAAEARGDTGLKLFYNDYGHDYSAKKLDSIYKLVMALKEIKVNGKPIIDGIGMQFHINVNTSMANVKTALIKMKSTGLLVHVSELDLSLNKPGLPFSTAVLDIQKQKYKDVAMLYRKYVPANQRWGITLWNVGDEDSWLTYSGNTQVDAACLFDLNYAKKPAFFTFYDGLYLDIPSSY</sequence>
<evidence type="ECO:0000256" key="7">
    <source>
        <dbReference type="ARBA" id="ARBA00023295"/>
    </source>
</evidence>
<evidence type="ECO:0000313" key="13">
    <source>
        <dbReference type="Proteomes" id="UP000183200"/>
    </source>
</evidence>
<evidence type="ECO:0000256" key="8">
    <source>
        <dbReference type="ARBA" id="ARBA00023326"/>
    </source>
</evidence>
<evidence type="ECO:0000256" key="10">
    <source>
        <dbReference type="RuleBase" id="RU361174"/>
    </source>
</evidence>
<gene>
    <name evidence="12" type="ORF">SAMN05421820_102634</name>
</gene>
<feature type="active site" description="Nucleophile" evidence="9">
    <location>
        <position position="315"/>
    </location>
</feature>
<dbReference type="Pfam" id="PF00331">
    <property type="entry name" value="Glyco_hydro_10"/>
    <property type="match status" value="1"/>
</dbReference>
<dbReference type="PRINTS" id="PR00134">
    <property type="entry name" value="GLHYDRLASE10"/>
</dbReference>
<proteinExistence type="inferred from homology"/>
<feature type="domain" description="GH10" evidence="11">
    <location>
        <begin position="47"/>
        <end position="400"/>
    </location>
</feature>
<dbReference type="Gene3D" id="3.20.20.80">
    <property type="entry name" value="Glycosidases"/>
    <property type="match status" value="1"/>
</dbReference>
<evidence type="ECO:0000256" key="9">
    <source>
        <dbReference type="PROSITE-ProRule" id="PRU10061"/>
    </source>
</evidence>
<dbReference type="InterPro" id="IPR031158">
    <property type="entry name" value="GH10_AS"/>
</dbReference>
<dbReference type="OrthoDB" id="1032269at2"/>
<dbReference type="Proteomes" id="UP000183200">
    <property type="component" value="Unassembled WGS sequence"/>
</dbReference>